<organism evidence="2 3">
    <name type="scientific">Colletotrichum simmondsii</name>
    <dbReference type="NCBI Taxonomy" id="703756"/>
    <lineage>
        <taxon>Eukaryota</taxon>
        <taxon>Fungi</taxon>
        <taxon>Dikarya</taxon>
        <taxon>Ascomycota</taxon>
        <taxon>Pezizomycotina</taxon>
        <taxon>Sordariomycetes</taxon>
        <taxon>Hypocreomycetidae</taxon>
        <taxon>Glomerellales</taxon>
        <taxon>Glomerellaceae</taxon>
        <taxon>Colletotrichum</taxon>
        <taxon>Colletotrichum acutatum species complex</taxon>
    </lineage>
</organism>
<keyword evidence="3" id="KW-1185">Reference proteome</keyword>
<proteinExistence type="predicted"/>
<dbReference type="OrthoDB" id="194358at2759"/>
<sequence>MAHPDLETQFLDSKWFTRGWTLQELIAPRDVNFYDHDWRLLGTKQSLLDIIYRATGIDKQCLLGAASLSGFSIAKIMSWAAGRVTTRLQDQAYCLLGLFDVNMPLLYGEGEKAFVRLQQEIIRISDDQSVFVCDLPRLWASTTAATPLATSPSLFANSTHVSRWSRLATSMATIPPFYTVTNAGLSISLPLIQTLSPRFVLGILNCKTVGKYGSGSVCLPLSSHLSDYQHQYNRVSLPAPWMSLSSASIKPLLPWHEVNAAQPNNLSSNFIPEVSTNIMITMPWHADYDYLSRQIFEPWWCGPSWHPRTKAAKIFCFVTFPRGLSCYRLYAADPPKALHKQTSMMAMLDQEVTDGKGRGLLVRDRLNVATQLNENFPPSPASWVGDVLVTIRTVIPARPSDSVVTKVSLVVEIVFDMTRLRDSRGPKGSPSDSDDSYESITTMRFSSESD</sequence>
<name>A0A135S2K5_9PEZI</name>
<gene>
    <name evidence="2" type="ORF">CSIM01_00868</name>
</gene>
<evidence type="ECO:0000313" key="3">
    <source>
        <dbReference type="Proteomes" id="UP000070328"/>
    </source>
</evidence>
<feature type="compositionally biased region" description="Polar residues" evidence="1">
    <location>
        <begin position="438"/>
        <end position="450"/>
    </location>
</feature>
<dbReference type="PANTHER" id="PTHR10622:SF10">
    <property type="entry name" value="HET DOMAIN-CONTAINING PROTEIN"/>
    <property type="match status" value="1"/>
</dbReference>
<evidence type="ECO:0000256" key="1">
    <source>
        <dbReference type="SAM" id="MobiDB-lite"/>
    </source>
</evidence>
<dbReference type="EMBL" id="JFBX01000728">
    <property type="protein sequence ID" value="KXH30154.1"/>
    <property type="molecule type" value="Genomic_DNA"/>
</dbReference>
<dbReference type="PANTHER" id="PTHR10622">
    <property type="entry name" value="HET DOMAIN-CONTAINING PROTEIN"/>
    <property type="match status" value="1"/>
</dbReference>
<dbReference type="AlphaFoldDB" id="A0A135S2K5"/>
<dbReference type="Proteomes" id="UP000070328">
    <property type="component" value="Unassembled WGS sequence"/>
</dbReference>
<accession>A0A135S2K5</accession>
<protein>
    <submittedName>
        <fullName evidence="2">HET domain-containing protein</fullName>
    </submittedName>
</protein>
<evidence type="ECO:0000313" key="2">
    <source>
        <dbReference type="EMBL" id="KXH30154.1"/>
    </source>
</evidence>
<feature type="region of interest" description="Disordered" evidence="1">
    <location>
        <begin position="421"/>
        <end position="450"/>
    </location>
</feature>
<reference evidence="2 3" key="1">
    <citation type="submission" date="2014-02" db="EMBL/GenBank/DDBJ databases">
        <title>The genome sequence of Colletotrichum simmondsii CBS122122.</title>
        <authorList>
            <person name="Baroncelli R."/>
            <person name="Thon M.R."/>
        </authorList>
    </citation>
    <scope>NUCLEOTIDE SEQUENCE [LARGE SCALE GENOMIC DNA]</scope>
    <source>
        <strain evidence="2 3">CBS122122</strain>
    </source>
</reference>
<comment type="caution">
    <text evidence="2">The sequence shown here is derived from an EMBL/GenBank/DDBJ whole genome shotgun (WGS) entry which is preliminary data.</text>
</comment>